<feature type="domain" description="HTH luxR-type" evidence="4">
    <location>
        <begin position="1"/>
        <end position="64"/>
    </location>
</feature>
<dbReference type="Pfam" id="PF00196">
    <property type="entry name" value="GerE"/>
    <property type="match status" value="1"/>
</dbReference>
<dbReference type="InterPro" id="IPR016032">
    <property type="entry name" value="Sig_transdc_resp-reg_C-effctor"/>
</dbReference>
<dbReference type="PROSITE" id="PS00622">
    <property type="entry name" value="HTH_LUXR_1"/>
    <property type="match status" value="1"/>
</dbReference>
<dbReference type="SUPFAM" id="SSF46894">
    <property type="entry name" value="C-terminal effector domain of the bipartite response regulators"/>
    <property type="match status" value="1"/>
</dbReference>
<evidence type="ECO:0000259" key="4">
    <source>
        <dbReference type="PROSITE" id="PS50043"/>
    </source>
</evidence>
<evidence type="ECO:0000256" key="1">
    <source>
        <dbReference type="ARBA" id="ARBA00023015"/>
    </source>
</evidence>
<dbReference type="Proteomes" id="UP000271573">
    <property type="component" value="Chromosome"/>
</dbReference>
<evidence type="ECO:0000256" key="3">
    <source>
        <dbReference type="ARBA" id="ARBA00023163"/>
    </source>
</evidence>
<organism evidence="5 6">
    <name type="scientific">Nocardioides baekrokdamisoli</name>
    <dbReference type="NCBI Taxonomy" id="1804624"/>
    <lineage>
        <taxon>Bacteria</taxon>
        <taxon>Bacillati</taxon>
        <taxon>Actinomycetota</taxon>
        <taxon>Actinomycetes</taxon>
        <taxon>Propionibacteriales</taxon>
        <taxon>Nocardioidaceae</taxon>
        <taxon>Nocardioides</taxon>
    </lineage>
</organism>
<name>A0A3G9J1K0_9ACTN</name>
<dbReference type="AlphaFoldDB" id="A0A3G9J1K0"/>
<dbReference type="InterPro" id="IPR036388">
    <property type="entry name" value="WH-like_DNA-bd_sf"/>
</dbReference>
<keyword evidence="2" id="KW-0238">DNA-binding</keyword>
<evidence type="ECO:0000313" key="5">
    <source>
        <dbReference type="EMBL" id="BBH18533.1"/>
    </source>
</evidence>
<dbReference type="PROSITE" id="PS50043">
    <property type="entry name" value="HTH_LUXR_2"/>
    <property type="match status" value="1"/>
</dbReference>
<dbReference type="InterPro" id="IPR000792">
    <property type="entry name" value="Tscrpt_reg_LuxR_C"/>
</dbReference>
<sequence length="70" mass="7206">MSTSPLSARETEVLIGVRAGQTVAQIASTLYLSGATVRNHLAAATGRLGAKNRDEAAAVADTNGWLVLPD</sequence>
<evidence type="ECO:0000256" key="2">
    <source>
        <dbReference type="ARBA" id="ARBA00023125"/>
    </source>
</evidence>
<keyword evidence="3" id="KW-0804">Transcription</keyword>
<dbReference type="PANTHER" id="PTHR44688">
    <property type="entry name" value="DNA-BINDING TRANSCRIPTIONAL ACTIVATOR DEVR_DOSR"/>
    <property type="match status" value="1"/>
</dbReference>
<dbReference type="KEGG" id="nbe:Back2_28200"/>
<dbReference type="PANTHER" id="PTHR44688:SF16">
    <property type="entry name" value="DNA-BINDING TRANSCRIPTIONAL ACTIVATOR DEVR_DOSR"/>
    <property type="match status" value="1"/>
</dbReference>
<dbReference type="EMBL" id="AP019307">
    <property type="protein sequence ID" value="BBH18533.1"/>
    <property type="molecule type" value="Genomic_DNA"/>
</dbReference>
<dbReference type="RefSeq" id="WP_125569823.1">
    <property type="nucleotide sequence ID" value="NZ_AP019307.1"/>
</dbReference>
<dbReference type="PRINTS" id="PR00038">
    <property type="entry name" value="HTHLUXR"/>
</dbReference>
<dbReference type="GO" id="GO:0006355">
    <property type="term" value="P:regulation of DNA-templated transcription"/>
    <property type="evidence" value="ECO:0007669"/>
    <property type="project" value="InterPro"/>
</dbReference>
<reference evidence="5 6" key="1">
    <citation type="submission" date="2018-11" db="EMBL/GenBank/DDBJ databases">
        <title>Complete genome sequence of Nocardioides baekrokdamisoli strain KCTC 39748.</title>
        <authorList>
            <person name="Kang S.W."/>
            <person name="Lee K.C."/>
            <person name="Kim K.K."/>
            <person name="Kim J.S."/>
            <person name="Kim D.S."/>
            <person name="Ko S.H."/>
            <person name="Yang S.H."/>
            <person name="Shin Y.K."/>
            <person name="Lee J.S."/>
        </authorList>
    </citation>
    <scope>NUCLEOTIDE SEQUENCE [LARGE SCALE GENOMIC DNA]</scope>
    <source>
        <strain evidence="5 6">KCTC 39748</strain>
    </source>
</reference>
<keyword evidence="6" id="KW-1185">Reference proteome</keyword>
<dbReference type="Gene3D" id="1.10.10.10">
    <property type="entry name" value="Winged helix-like DNA-binding domain superfamily/Winged helix DNA-binding domain"/>
    <property type="match status" value="1"/>
</dbReference>
<proteinExistence type="predicted"/>
<evidence type="ECO:0000313" key="6">
    <source>
        <dbReference type="Proteomes" id="UP000271573"/>
    </source>
</evidence>
<dbReference type="GO" id="GO:0003677">
    <property type="term" value="F:DNA binding"/>
    <property type="evidence" value="ECO:0007669"/>
    <property type="project" value="UniProtKB-KW"/>
</dbReference>
<dbReference type="OrthoDB" id="9808843at2"/>
<dbReference type="SMART" id="SM00421">
    <property type="entry name" value="HTH_LUXR"/>
    <property type="match status" value="1"/>
</dbReference>
<dbReference type="CDD" id="cd06170">
    <property type="entry name" value="LuxR_C_like"/>
    <property type="match status" value="1"/>
</dbReference>
<protein>
    <recommendedName>
        <fullName evidence="4">HTH luxR-type domain-containing protein</fullName>
    </recommendedName>
</protein>
<keyword evidence="1" id="KW-0805">Transcription regulation</keyword>
<accession>A0A3G9J1K0</accession>
<gene>
    <name evidence="5" type="ORF">Back2_28200</name>
</gene>